<dbReference type="PANTHER" id="PTHR45947">
    <property type="entry name" value="SULFOQUINOVOSYL TRANSFERASE SQD2"/>
    <property type="match status" value="1"/>
</dbReference>
<dbReference type="Pfam" id="PF00534">
    <property type="entry name" value="Glycos_transf_1"/>
    <property type="match status" value="1"/>
</dbReference>
<accession>A0AAU8AS19</accession>
<proteinExistence type="predicted"/>
<dbReference type="Gene3D" id="3.40.50.2000">
    <property type="entry name" value="Glycogen Phosphorylase B"/>
    <property type="match status" value="2"/>
</dbReference>
<dbReference type="CDD" id="cd03794">
    <property type="entry name" value="GT4_WbuB-like"/>
    <property type="match status" value="1"/>
</dbReference>
<evidence type="ECO:0000259" key="1">
    <source>
        <dbReference type="Pfam" id="PF00534"/>
    </source>
</evidence>
<gene>
    <name evidence="3" type="ORF">PVT71_27615</name>
</gene>
<organism evidence="3">
    <name type="scientific">Alloyangia sp. H15</name>
    <dbReference type="NCBI Taxonomy" id="3029062"/>
    <lineage>
        <taxon>Bacteria</taxon>
        <taxon>Pseudomonadati</taxon>
        <taxon>Pseudomonadota</taxon>
        <taxon>Alphaproteobacteria</taxon>
        <taxon>Rhodobacterales</taxon>
        <taxon>Roseobacteraceae</taxon>
        <taxon>Alloyangia</taxon>
    </lineage>
</organism>
<name>A0AAU8AS19_9RHOB</name>
<sequence length="425" mass="46497">MKLIFVNRFFYPDESATSRMVSSLAIALAGEGVRVTALCGTRPDDAAQKPGRESLRGVEIVRLATSKHTGGLVRRAIGDLGFHLSASFWLLRNLRRGDCCVICTDPPMLSVSAAPAIALRRATMVNWVFDLFPEVAMELGVIPRSGMVAQLSVFLRDLSLRASSLIVCPTEAMARRLARRGHGSDRLAVIRLWSDGSEIVPVARGDNVLRRDWGYGDELVIGHSGNFGMAHDFTTLLGAAERLRDTPDVRFLLIGNGVKRAEAEAFVRDRGLTNVTFEHLQPPEQLSQSMSVADAHVVSLNPALESCIVPSKFYGVLAAGRPTLFVGDPQGEVARTAATADCGVQVDIGDVDGLVRQFLRLRDDPERRMAMGRRARNLFLSDYTLQRGITEWRTALGGLPHASGRNARHDIPREITMTEASEAEK</sequence>
<dbReference type="Pfam" id="PF13579">
    <property type="entry name" value="Glyco_trans_4_4"/>
    <property type="match status" value="1"/>
</dbReference>
<dbReference type="GO" id="GO:0016758">
    <property type="term" value="F:hexosyltransferase activity"/>
    <property type="evidence" value="ECO:0007669"/>
    <property type="project" value="TreeGrafter"/>
</dbReference>
<geneLocation type="plasmid" evidence="3">
    <name>unnamed4</name>
</geneLocation>
<dbReference type="InterPro" id="IPR050194">
    <property type="entry name" value="Glycosyltransferase_grp1"/>
</dbReference>
<dbReference type="InterPro" id="IPR001296">
    <property type="entry name" value="Glyco_trans_1"/>
</dbReference>
<evidence type="ECO:0000259" key="2">
    <source>
        <dbReference type="Pfam" id="PF13579"/>
    </source>
</evidence>
<dbReference type="EMBL" id="CP123389">
    <property type="protein sequence ID" value="XCC97671.1"/>
    <property type="molecule type" value="Genomic_DNA"/>
</dbReference>
<dbReference type="SUPFAM" id="SSF53756">
    <property type="entry name" value="UDP-Glycosyltransferase/glycogen phosphorylase"/>
    <property type="match status" value="1"/>
</dbReference>
<feature type="domain" description="Glycosyltransferase subfamily 4-like N-terminal" evidence="2">
    <location>
        <begin position="18"/>
        <end position="193"/>
    </location>
</feature>
<dbReference type="AlphaFoldDB" id="A0AAU8AS19"/>
<reference evidence="3" key="1">
    <citation type="submission" date="2023-02" db="EMBL/GenBank/DDBJ databases">
        <title>Description and genomic characterization of Salipiger bruguierae sp. nov., isolated from the sediment of mangrove plant Bruguiera sexangula.</title>
        <authorList>
            <person name="Long M."/>
        </authorList>
    </citation>
    <scope>NUCLEOTIDE SEQUENCE</scope>
    <source>
        <strain evidence="3">H15</strain>
        <plasmid evidence="3">unnamed4</plasmid>
    </source>
</reference>
<feature type="domain" description="Glycosyl transferase family 1" evidence="1">
    <location>
        <begin position="216"/>
        <end position="377"/>
    </location>
</feature>
<dbReference type="PANTHER" id="PTHR45947:SF3">
    <property type="entry name" value="SULFOQUINOVOSYL TRANSFERASE SQD2"/>
    <property type="match status" value="1"/>
</dbReference>
<keyword evidence="3" id="KW-0614">Plasmid</keyword>
<evidence type="ECO:0000313" key="3">
    <source>
        <dbReference type="EMBL" id="XCC97671.1"/>
    </source>
</evidence>
<protein>
    <submittedName>
        <fullName evidence="3">Glycosyltransferase family 4 protein</fullName>
    </submittedName>
</protein>
<dbReference type="InterPro" id="IPR028098">
    <property type="entry name" value="Glyco_trans_4-like_N"/>
</dbReference>
<dbReference type="RefSeq" id="WP_353476561.1">
    <property type="nucleotide sequence ID" value="NZ_CP123389.1"/>
</dbReference>